<accession>A0A8S1YP16</accession>
<feature type="transmembrane region" description="Helical" evidence="1">
    <location>
        <begin position="61"/>
        <end position="80"/>
    </location>
</feature>
<keyword evidence="1" id="KW-0472">Membrane</keyword>
<dbReference type="AlphaFoldDB" id="A0A8S1YP16"/>
<sequence>MLDQPCYDNANLGEGFLYNLPITQMGSISLFKVILIRSNLSCCFIIILFCQASIFKVSLKVTYILAMSFNIVIHRLLYFYDITHKTSK</sequence>
<protein>
    <submittedName>
        <fullName evidence="2">Uncharacterized protein</fullName>
    </submittedName>
</protein>
<evidence type="ECO:0000313" key="3">
    <source>
        <dbReference type="Proteomes" id="UP000683925"/>
    </source>
</evidence>
<organism evidence="2 3">
    <name type="scientific">Paramecium octaurelia</name>
    <dbReference type="NCBI Taxonomy" id="43137"/>
    <lineage>
        <taxon>Eukaryota</taxon>
        <taxon>Sar</taxon>
        <taxon>Alveolata</taxon>
        <taxon>Ciliophora</taxon>
        <taxon>Intramacronucleata</taxon>
        <taxon>Oligohymenophorea</taxon>
        <taxon>Peniculida</taxon>
        <taxon>Parameciidae</taxon>
        <taxon>Paramecium</taxon>
    </lineage>
</organism>
<keyword evidence="1" id="KW-1133">Transmembrane helix</keyword>
<reference evidence="2" key="1">
    <citation type="submission" date="2021-01" db="EMBL/GenBank/DDBJ databases">
        <authorList>
            <consortium name="Genoscope - CEA"/>
            <person name="William W."/>
        </authorList>
    </citation>
    <scope>NUCLEOTIDE SEQUENCE</scope>
</reference>
<dbReference type="EMBL" id="CAJJDP010000251">
    <property type="protein sequence ID" value="CAD8215408.1"/>
    <property type="molecule type" value="Genomic_DNA"/>
</dbReference>
<keyword evidence="1" id="KW-0812">Transmembrane</keyword>
<gene>
    <name evidence="2" type="ORF">POCTA_138.1.T2470003</name>
</gene>
<feature type="transmembrane region" description="Helical" evidence="1">
    <location>
        <begin position="34"/>
        <end position="55"/>
    </location>
</feature>
<keyword evidence="3" id="KW-1185">Reference proteome</keyword>
<evidence type="ECO:0000313" key="2">
    <source>
        <dbReference type="EMBL" id="CAD8215408.1"/>
    </source>
</evidence>
<evidence type="ECO:0000256" key="1">
    <source>
        <dbReference type="SAM" id="Phobius"/>
    </source>
</evidence>
<comment type="caution">
    <text evidence="2">The sequence shown here is derived from an EMBL/GenBank/DDBJ whole genome shotgun (WGS) entry which is preliminary data.</text>
</comment>
<name>A0A8S1YP16_PAROT</name>
<proteinExistence type="predicted"/>
<dbReference type="Proteomes" id="UP000683925">
    <property type="component" value="Unassembled WGS sequence"/>
</dbReference>